<evidence type="ECO:0000259" key="4">
    <source>
        <dbReference type="PROSITE" id="PS00497"/>
    </source>
</evidence>
<feature type="chain" id="PRO_5040143492" description="Tyrosinase copper-binding domain-containing protein" evidence="3">
    <location>
        <begin position="22"/>
        <end position="342"/>
    </location>
</feature>
<dbReference type="InterPro" id="IPR008922">
    <property type="entry name" value="Di-copper_centre_dom_sf"/>
</dbReference>
<dbReference type="OrthoDB" id="6132182at2759"/>
<feature type="domain" description="Tyrosinase copper-binding" evidence="4">
    <location>
        <begin position="89"/>
        <end position="106"/>
    </location>
</feature>
<reference evidence="5" key="1">
    <citation type="submission" date="2021-12" db="EMBL/GenBank/DDBJ databases">
        <title>Curvularia clavata genome.</title>
        <authorList>
            <person name="Cao Y."/>
        </authorList>
    </citation>
    <scope>NUCLEOTIDE SEQUENCE</scope>
    <source>
        <strain evidence="5">Yc1106</strain>
    </source>
</reference>
<dbReference type="PRINTS" id="PR00092">
    <property type="entry name" value="TYROSINASE"/>
</dbReference>
<dbReference type="InterPro" id="IPR002227">
    <property type="entry name" value="Tyrosinase_Cu-bd"/>
</dbReference>
<evidence type="ECO:0000313" key="5">
    <source>
        <dbReference type="EMBL" id="USP81624.1"/>
    </source>
</evidence>
<dbReference type="VEuPathDB" id="FungiDB:yc1106_08898"/>
<keyword evidence="3" id="KW-0732">Signal</keyword>
<evidence type="ECO:0000256" key="1">
    <source>
        <dbReference type="ARBA" id="ARBA00022723"/>
    </source>
</evidence>
<dbReference type="Pfam" id="PF00264">
    <property type="entry name" value="Tyrosinase"/>
    <property type="match status" value="1"/>
</dbReference>
<feature type="signal peptide" evidence="3">
    <location>
        <begin position="1"/>
        <end position="21"/>
    </location>
</feature>
<dbReference type="PROSITE" id="PS00497">
    <property type="entry name" value="TYROSINASE_1"/>
    <property type="match status" value="1"/>
</dbReference>
<dbReference type="InterPro" id="IPR050316">
    <property type="entry name" value="Tyrosinase/Hemocyanin"/>
</dbReference>
<evidence type="ECO:0000256" key="3">
    <source>
        <dbReference type="SAM" id="SignalP"/>
    </source>
</evidence>
<dbReference type="GO" id="GO:0046872">
    <property type="term" value="F:metal ion binding"/>
    <property type="evidence" value="ECO:0007669"/>
    <property type="project" value="UniProtKB-KW"/>
</dbReference>
<dbReference type="PANTHER" id="PTHR11474:SF126">
    <property type="entry name" value="TYROSINASE-LIKE PROTEIN TYR-1-RELATED"/>
    <property type="match status" value="1"/>
</dbReference>
<name>A0A9Q9DX73_CURCL</name>
<gene>
    <name evidence="5" type="ORF">yc1106_08898</name>
</gene>
<dbReference type="AlphaFoldDB" id="A0A9Q9DX73"/>
<dbReference type="PANTHER" id="PTHR11474">
    <property type="entry name" value="TYROSINASE FAMILY MEMBER"/>
    <property type="match status" value="1"/>
</dbReference>
<dbReference type="Proteomes" id="UP001056012">
    <property type="component" value="Chromosome 7"/>
</dbReference>
<dbReference type="GO" id="GO:0016491">
    <property type="term" value="F:oxidoreductase activity"/>
    <property type="evidence" value="ECO:0007669"/>
    <property type="project" value="InterPro"/>
</dbReference>
<proteinExistence type="predicted"/>
<sequence length="342" mass="37826">MVKLQLLASALSLASLAAAAAVPVTGAATTCKNPIKRLEWRQLSVRQRRSYIDAVLCLQKVKPVSGIPYATNRFEDFLAIHNELTDKIHFVGHFILWHRYMVAVYENTLRKECGYKGAQPYWDYTLDADPQNLNSTSIYKTEIFDPHTGFGGNGNRVVPAPGQNPLNINSTGGGCVQDGPFVPKNFMINFPGPEPSCLKRDFSPELLNRGADPKVVDVLLTMPDYVAFDRKLQGAKNFDNPNIHAAGHFGIGGVLGQAGDAAISPSEPLFYLHHGALDWIYWRWQQKHLPKSLHEVGGNVVTLDYSGKNVTLDFEVNIGKLAGNVTLEKLLNTQGELLCYTY</sequence>
<evidence type="ECO:0000256" key="2">
    <source>
        <dbReference type="ARBA" id="ARBA00023008"/>
    </source>
</evidence>
<organism evidence="5 6">
    <name type="scientific">Curvularia clavata</name>
    <dbReference type="NCBI Taxonomy" id="95742"/>
    <lineage>
        <taxon>Eukaryota</taxon>
        <taxon>Fungi</taxon>
        <taxon>Dikarya</taxon>
        <taxon>Ascomycota</taxon>
        <taxon>Pezizomycotina</taxon>
        <taxon>Dothideomycetes</taxon>
        <taxon>Pleosporomycetidae</taxon>
        <taxon>Pleosporales</taxon>
        <taxon>Pleosporineae</taxon>
        <taxon>Pleosporaceae</taxon>
        <taxon>Curvularia</taxon>
    </lineage>
</organism>
<keyword evidence="1" id="KW-0479">Metal-binding</keyword>
<keyword evidence="2" id="KW-0186">Copper</keyword>
<dbReference type="Gene3D" id="1.10.1280.10">
    <property type="entry name" value="Di-copper center containing domain from catechol oxidase"/>
    <property type="match status" value="1"/>
</dbReference>
<dbReference type="SUPFAM" id="SSF48056">
    <property type="entry name" value="Di-copper centre-containing domain"/>
    <property type="match status" value="1"/>
</dbReference>
<evidence type="ECO:0000313" key="6">
    <source>
        <dbReference type="Proteomes" id="UP001056012"/>
    </source>
</evidence>
<accession>A0A9Q9DX73</accession>
<protein>
    <recommendedName>
        <fullName evidence="4">Tyrosinase copper-binding domain-containing protein</fullName>
    </recommendedName>
</protein>
<keyword evidence="6" id="KW-1185">Reference proteome</keyword>
<dbReference type="EMBL" id="CP089280">
    <property type="protein sequence ID" value="USP81624.1"/>
    <property type="molecule type" value="Genomic_DNA"/>
</dbReference>